<sequence length="212" mass="24784">MNFHPELSKISQVTNNIFLSGVFPMEEDPTVIKKLNIKYILACLDRQYVSDAHNAVLIDNPECTILYLPYDDDVSQNLWCKNKNTINLVKYTRTMEEYNGLYKQFQTYQNKPMIEIGYHFINNAVESGNNILIHCMAGISRSVSTLTYYLMKKYNIPYSQAIKYVKDRRSIVNPNDSFKLQLQGYQSKKENFVESDGKKVTDFFKYGQSRFK</sequence>
<dbReference type="Proteomes" id="UP000240461">
    <property type="component" value="Segment"/>
</dbReference>
<evidence type="ECO:0000259" key="4">
    <source>
        <dbReference type="PROSITE" id="PS50056"/>
    </source>
</evidence>
<dbReference type="CDD" id="cd14498">
    <property type="entry name" value="DSP"/>
    <property type="match status" value="1"/>
</dbReference>
<dbReference type="PROSITE" id="PS50056">
    <property type="entry name" value="TYR_PHOSPHATASE_2"/>
    <property type="match status" value="1"/>
</dbReference>
<dbReference type="SUPFAM" id="SSF52799">
    <property type="entry name" value="(Phosphotyrosine protein) phosphatases II"/>
    <property type="match status" value="1"/>
</dbReference>
<dbReference type="Gene3D" id="3.90.190.10">
    <property type="entry name" value="Protein tyrosine phosphatase superfamily"/>
    <property type="match status" value="1"/>
</dbReference>
<feature type="domain" description="Tyrosine specific protein phosphatases" evidence="4">
    <location>
        <begin position="111"/>
        <end position="169"/>
    </location>
</feature>
<dbReference type="KEGG" id="vg:80514156"/>
<keyword evidence="1" id="KW-0378">Hydrolase</keyword>
<dbReference type="InterPro" id="IPR000387">
    <property type="entry name" value="Tyr_Pase_dom"/>
</dbReference>
<dbReference type="GO" id="GO:0008330">
    <property type="term" value="F:protein tyrosine/threonine phosphatase activity"/>
    <property type="evidence" value="ECO:0007669"/>
    <property type="project" value="TreeGrafter"/>
</dbReference>
<evidence type="ECO:0000259" key="3">
    <source>
        <dbReference type="PROSITE" id="PS50054"/>
    </source>
</evidence>
<reference evidence="5 6" key="1">
    <citation type="submission" date="2014-10" db="EMBL/GenBank/DDBJ databases">
        <title>Pan-genome analysis of Brazilian lineage A amoebal mimiviruses.</title>
        <authorList>
            <person name="Assis F.L."/>
            <person name="Abrahao J.S."/>
            <person name="Kroon E.G."/>
            <person name="Dornas F.P."/>
            <person name="Andrade K.R."/>
            <person name="Borato P.V.M."/>
            <person name="Pilotto M.R."/>
            <person name="Benamar S."/>
            <person name="LaScola B."/>
            <person name="Colson P."/>
        </authorList>
    </citation>
    <scope>NUCLEOTIDE SEQUENCE [LARGE SCALE GENOMIC DNA]</scope>
    <source>
        <strain evidence="5 6">Kroon</strain>
    </source>
</reference>
<dbReference type="GO" id="GO:0033550">
    <property type="term" value="F:MAP kinase tyrosine phosphatase activity"/>
    <property type="evidence" value="ECO:0007669"/>
    <property type="project" value="TreeGrafter"/>
</dbReference>
<dbReference type="PROSITE" id="PS50054">
    <property type="entry name" value="TYR_PHOSPHATASE_DUAL"/>
    <property type="match status" value="1"/>
</dbReference>
<dbReference type="GO" id="GO:0017017">
    <property type="term" value="F:MAP kinase tyrosine/serine/threonine phosphatase activity"/>
    <property type="evidence" value="ECO:0007669"/>
    <property type="project" value="TreeGrafter"/>
</dbReference>
<organism evidence="5 6">
    <name type="scientific">Acanthamoeba polyphaga mimivirus Kroon</name>
    <dbReference type="NCBI Taxonomy" id="3069720"/>
    <lineage>
        <taxon>Viruses</taxon>
        <taxon>Varidnaviria</taxon>
        <taxon>Bamfordvirae</taxon>
        <taxon>Nucleocytoviricota</taxon>
        <taxon>Megaviricetes</taxon>
        <taxon>Imitervirales</taxon>
        <taxon>Mimiviridae</taxon>
        <taxon>Megamimivirinae</taxon>
        <taxon>Mimivirus</taxon>
        <taxon>Mimivirus lagoaense</taxon>
    </lineage>
</organism>
<keyword evidence="6" id="KW-1185">Reference proteome</keyword>
<evidence type="ECO:0000313" key="5">
    <source>
        <dbReference type="EMBL" id="AKI80358.1"/>
    </source>
</evidence>
<name>A0A0G2Y3I8_9VIRU</name>
<protein>
    <submittedName>
        <fullName evidence="5">Tyrosine-protein phosphatase</fullName>
    </submittedName>
</protein>
<evidence type="ECO:0000313" key="6">
    <source>
        <dbReference type="Proteomes" id="UP000240461"/>
    </source>
</evidence>
<feature type="domain" description="Tyrosine-protein phosphatase" evidence="3">
    <location>
        <begin position="9"/>
        <end position="191"/>
    </location>
</feature>
<accession>A0A0G2Y3I8</accession>
<dbReference type="InterPro" id="IPR020422">
    <property type="entry name" value="TYR_PHOSPHATASE_DUAL_dom"/>
</dbReference>
<dbReference type="PANTHER" id="PTHR10159:SF519">
    <property type="entry name" value="DUAL SPECIFICITY PROTEIN PHOSPHATASE MPK3"/>
    <property type="match status" value="1"/>
</dbReference>
<evidence type="ECO:0000256" key="2">
    <source>
        <dbReference type="ARBA" id="ARBA00022912"/>
    </source>
</evidence>
<proteinExistence type="predicted"/>
<dbReference type="InterPro" id="IPR000340">
    <property type="entry name" value="Dual-sp_phosphatase_cat-dom"/>
</dbReference>
<dbReference type="SMART" id="SM00195">
    <property type="entry name" value="DSPc"/>
    <property type="match status" value="1"/>
</dbReference>
<dbReference type="InterPro" id="IPR029021">
    <property type="entry name" value="Prot-tyrosine_phosphatase-like"/>
</dbReference>
<dbReference type="PANTHER" id="PTHR10159">
    <property type="entry name" value="DUAL SPECIFICITY PROTEIN PHOSPHATASE"/>
    <property type="match status" value="1"/>
</dbReference>
<dbReference type="EMBL" id="KM982402">
    <property type="protein sequence ID" value="AKI80358.1"/>
    <property type="molecule type" value="Genomic_DNA"/>
</dbReference>
<dbReference type="Pfam" id="PF00782">
    <property type="entry name" value="DSPc"/>
    <property type="match status" value="1"/>
</dbReference>
<keyword evidence="2" id="KW-0904">Protein phosphatase</keyword>
<evidence type="ECO:0000256" key="1">
    <source>
        <dbReference type="ARBA" id="ARBA00022801"/>
    </source>
</evidence>